<evidence type="ECO:0000259" key="12">
    <source>
        <dbReference type="Pfam" id="PF00016"/>
    </source>
</evidence>
<dbReference type="PANTHER" id="PTHR42704:SF17">
    <property type="entry name" value="RIBULOSE BISPHOSPHATE CARBOXYLASE LARGE CHAIN"/>
    <property type="match status" value="1"/>
</dbReference>
<keyword evidence="4 11" id="KW-0479">Metal-binding</keyword>
<gene>
    <name evidence="11" type="primary">cbbL</name>
    <name evidence="14" type="ORF">KZJ38_25000</name>
</gene>
<comment type="similarity">
    <text evidence="2 11">Belongs to the RuBisCO large chain family. Type I subfamily.</text>
</comment>
<feature type="binding site" evidence="11">
    <location>
        <position position="396"/>
    </location>
    <ligand>
        <name>substrate</name>
    </ligand>
</feature>
<dbReference type="Gene3D" id="3.20.20.110">
    <property type="entry name" value="Ribulose bisphosphate carboxylase, large subunit, C-terminal domain"/>
    <property type="match status" value="1"/>
</dbReference>
<evidence type="ECO:0000256" key="2">
    <source>
        <dbReference type="ARBA" id="ARBA00006204"/>
    </source>
</evidence>
<reference evidence="14 15" key="1">
    <citation type="submission" date="2021-07" db="EMBL/GenBank/DDBJ databases">
        <title>Paraburkholderia edwinii protects Aspergillus sp. from phenazines by acting as a toxin sponge.</title>
        <authorList>
            <person name="Dahlstrom K.M."/>
            <person name="Newman D.K."/>
        </authorList>
    </citation>
    <scope>NUCLEOTIDE SEQUENCE [LARGE SCALE GENOMIC DNA]</scope>
    <source>
        <strain evidence="14 15">Pe01</strain>
    </source>
</reference>
<comment type="subunit">
    <text evidence="11">Heterohexadecamer of 8 large chains and 8 small chains.</text>
</comment>
<feature type="active site" description="Proton acceptor" evidence="11">
    <location>
        <position position="311"/>
    </location>
</feature>
<accession>A0ABX8V1I1</accession>
<dbReference type="Pfam" id="PF00016">
    <property type="entry name" value="RuBisCO_large"/>
    <property type="match status" value="1"/>
</dbReference>
<name>A0ABX8V1I1_9BURK</name>
<dbReference type="SUPFAM" id="SSF54966">
    <property type="entry name" value="RuBisCO, large subunit, small (N-terminal) domain"/>
    <property type="match status" value="1"/>
</dbReference>
<evidence type="ECO:0000256" key="8">
    <source>
        <dbReference type="ARBA" id="ARBA00023239"/>
    </source>
</evidence>
<feature type="binding site" evidence="11">
    <location>
        <position position="191"/>
    </location>
    <ligand>
        <name>substrate</name>
    </ligand>
</feature>
<keyword evidence="7 11" id="KW-0503">Monooxygenase</keyword>
<protein>
    <recommendedName>
        <fullName evidence="11">Ribulose bisphosphate carboxylase large chain</fullName>
        <shortName evidence="11">RuBisCO large subunit</shortName>
        <ecNumber evidence="11">4.1.1.39</ecNumber>
    </recommendedName>
</protein>
<keyword evidence="8 11" id="KW-0456">Lyase</keyword>
<comment type="miscellaneous">
    <text evidence="11">The basic functional RuBisCO is composed of a large chain homodimer in a 'head-to-tail' conformation. In form I RuBisCO this homodimer is arranged in a barrel-like tetramer with the small subunits forming a tetrameric 'cap' on each end of the 'barrel'.</text>
</comment>
<evidence type="ECO:0000256" key="1">
    <source>
        <dbReference type="ARBA" id="ARBA00003617"/>
    </source>
</evidence>
<evidence type="ECO:0000256" key="9">
    <source>
        <dbReference type="ARBA" id="ARBA00023300"/>
    </source>
</evidence>
<feature type="binding site" evidence="11">
    <location>
        <position position="344"/>
    </location>
    <ligand>
        <name>substrate</name>
    </ligand>
</feature>
<feature type="binding site" evidence="11">
    <location>
        <position position="221"/>
    </location>
    <ligand>
        <name>Mg(2+)</name>
        <dbReference type="ChEBI" id="CHEBI:18420"/>
    </ligand>
</feature>
<dbReference type="Proteomes" id="UP000826462">
    <property type="component" value="Chromosome 2"/>
</dbReference>
<feature type="active site" description="Proton acceptor" evidence="11">
    <location>
        <position position="193"/>
    </location>
</feature>
<dbReference type="Pfam" id="PF02788">
    <property type="entry name" value="RuBisCO_large_N"/>
    <property type="match status" value="1"/>
</dbReference>
<dbReference type="SFLD" id="SFLDS00014">
    <property type="entry name" value="RuBisCO"/>
    <property type="match status" value="1"/>
</dbReference>
<evidence type="ECO:0000256" key="3">
    <source>
        <dbReference type="ARBA" id="ARBA00022567"/>
    </source>
</evidence>
<dbReference type="InterPro" id="IPR020888">
    <property type="entry name" value="RuBisCO_lsuI"/>
</dbReference>
<evidence type="ECO:0000256" key="4">
    <source>
        <dbReference type="ARBA" id="ARBA00022723"/>
    </source>
</evidence>
<dbReference type="InterPro" id="IPR033966">
    <property type="entry name" value="RuBisCO"/>
</dbReference>
<feature type="site" description="Transition state stabilizer" evidence="11">
    <location>
        <position position="351"/>
    </location>
</feature>
<evidence type="ECO:0000313" key="15">
    <source>
        <dbReference type="Proteomes" id="UP000826462"/>
    </source>
</evidence>
<dbReference type="EC" id="4.1.1.39" evidence="11"/>
<dbReference type="InterPro" id="IPR020878">
    <property type="entry name" value="RuBisCo_large_chain_AS"/>
</dbReference>
<dbReference type="InterPro" id="IPR017443">
    <property type="entry name" value="RuBisCO_lsu_fd_N"/>
</dbReference>
<feature type="domain" description="Ribulose bisphosphate carboxylase large subunit ferrodoxin-like N-terminal" evidence="13">
    <location>
        <begin position="33"/>
        <end position="162"/>
    </location>
</feature>
<dbReference type="SFLD" id="SFLDG01052">
    <property type="entry name" value="RuBisCO"/>
    <property type="match status" value="1"/>
</dbReference>
<dbReference type="InterPro" id="IPR036422">
    <property type="entry name" value="RuBisCO_lsu_N_sf"/>
</dbReference>
<proteinExistence type="inferred from homology"/>
<feature type="binding site" description="in homodimeric partner" evidence="11">
    <location>
        <position position="141"/>
    </location>
    <ligand>
        <name>substrate</name>
    </ligand>
</feature>
<dbReference type="Gene3D" id="3.30.70.150">
    <property type="entry name" value="RuBisCO large subunit, N-terminal domain"/>
    <property type="match status" value="1"/>
</dbReference>
<evidence type="ECO:0000256" key="5">
    <source>
        <dbReference type="ARBA" id="ARBA00022842"/>
    </source>
</evidence>
<comment type="catalytic activity">
    <reaction evidence="11">
        <text>D-ribulose 1,5-bisphosphate + O2 = 2-phosphoglycolate + (2R)-3-phosphoglycerate + 2 H(+)</text>
        <dbReference type="Rhea" id="RHEA:36631"/>
        <dbReference type="ChEBI" id="CHEBI:15378"/>
        <dbReference type="ChEBI" id="CHEBI:15379"/>
        <dbReference type="ChEBI" id="CHEBI:57870"/>
        <dbReference type="ChEBI" id="CHEBI:58033"/>
        <dbReference type="ChEBI" id="CHEBI:58272"/>
    </reaction>
</comment>
<dbReference type="InterPro" id="IPR036376">
    <property type="entry name" value="RuBisCO_lsu_C_sf"/>
</dbReference>
<comment type="function">
    <text evidence="1 11">RuBisCO catalyzes two reactions: the carboxylation of D-ribulose 1,5-bisphosphate, the primary event in carbon dioxide fixation, as well as the oxidative fragmentation of the pentose substrate. Both reactions occur simultaneously and in competition at the same active site.</text>
</comment>
<dbReference type="PANTHER" id="PTHR42704">
    <property type="entry name" value="RIBULOSE BISPHOSPHATE CARBOXYLASE"/>
    <property type="match status" value="1"/>
</dbReference>
<organism evidence="14 15">
    <name type="scientific">Paraburkholderia edwinii</name>
    <dbReference type="NCBI Taxonomy" id="2861782"/>
    <lineage>
        <taxon>Bacteria</taxon>
        <taxon>Pseudomonadati</taxon>
        <taxon>Pseudomonadota</taxon>
        <taxon>Betaproteobacteria</taxon>
        <taxon>Burkholderiales</taxon>
        <taxon>Burkholderiaceae</taxon>
        <taxon>Paraburkholderia</taxon>
    </lineage>
</organism>
<evidence type="ECO:0000313" key="14">
    <source>
        <dbReference type="EMBL" id="QYD72940.1"/>
    </source>
</evidence>
<keyword evidence="6 11" id="KW-0560">Oxidoreductase</keyword>
<keyword evidence="9 11" id="KW-0120">Carbon dioxide fixation</keyword>
<evidence type="ECO:0000259" key="13">
    <source>
        <dbReference type="Pfam" id="PF02788"/>
    </source>
</evidence>
<dbReference type="EMBL" id="CP080096">
    <property type="protein sequence ID" value="QYD72940.1"/>
    <property type="molecule type" value="Genomic_DNA"/>
</dbReference>
<comment type="cofactor">
    <cofactor evidence="11">
        <name>Mg(2+)</name>
        <dbReference type="ChEBI" id="CHEBI:18420"/>
    </cofactor>
    <text evidence="11">Binds 1 Mg(2+) ion per subunit.</text>
</comment>
<feature type="binding site" evidence="11">
    <location>
        <position position="195"/>
    </location>
    <ligand>
        <name>substrate</name>
    </ligand>
</feature>
<dbReference type="RefSeq" id="WP_219802425.1">
    <property type="nucleotide sequence ID" value="NZ_CP080096.1"/>
</dbReference>
<feature type="binding site" description="via carbamate group" evidence="11">
    <location>
        <position position="219"/>
    </location>
    <ligand>
        <name>Mg(2+)</name>
        <dbReference type="ChEBI" id="CHEBI:18420"/>
    </ligand>
</feature>
<dbReference type="HAMAP" id="MF_01338">
    <property type="entry name" value="RuBisCO_L_type1"/>
    <property type="match status" value="1"/>
</dbReference>
<dbReference type="SFLD" id="SFLDG00301">
    <property type="entry name" value="RuBisCO-like_proteins"/>
    <property type="match status" value="1"/>
</dbReference>
<comment type="caution">
    <text evidence="11">Lacks conserved residue(s) required for the propagation of feature annotation.</text>
</comment>
<dbReference type="NCBIfam" id="NF003252">
    <property type="entry name" value="PRK04208.1"/>
    <property type="match status" value="1"/>
</dbReference>
<dbReference type="CDD" id="cd08212">
    <property type="entry name" value="RuBisCO_large_I"/>
    <property type="match status" value="1"/>
</dbReference>
<dbReference type="InterPro" id="IPR000685">
    <property type="entry name" value="RuBisCO_lsu_C"/>
</dbReference>
<feature type="modified residue" description="N6-carboxylysine" evidence="11">
    <location>
        <position position="219"/>
    </location>
</feature>
<feature type="binding site" evidence="11">
    <location>
        <position position="222"/>
    </location>
    <ligand>
        <name>Mg(2+)</name>
        <dbReference type="ChEBI" id="CHEBI:18420"/>
    </ligand>
</feature>
<feature type="domain" description="Ribulose bisphosphate carboxylase large subunit C-terminal" evidence="12">
    <location>
        <begin position="172"/>
        <end position="479"/>
    </location>
</feature>
<keyword evidence="3 11" id="KW-0113">Calvin cycle</keyword>
<dbReference type="SUPFAM" id="SSF51649">
    <property type="entry name" value="RuBisCo, C-terminal domain"/>
    <property type="match status" value="1"/>
</dbReference>
<dbReference type="PROSITE" id="PS00157">
    <property type="entry name" value="RUBISCO_LARGE"/>
    <property type="match status" value="1"/>
</dbReference>
<sequence>MNDFSQAAIAPADTPTRRSRYDAGVLKYREMGYWQPDYEPKETDVIALFRITPQPGVEPEEAAAAVAGESSTATWTVVWTDRLTACDMYRAKAYRVDPVPGSGAGSGPGNSEPQYFAYIAYELDLFEEGSVANLTASIIGNVFGFKPLKALRLEDMRIPVAYLKTFHGPATGIVVERERLDKYGRPLLGATVKPKLGLSGKNYGRVVYEGLKGGLDFLKDDENINSQAFMHWRDRYLFSMEAVNRAQAETGEVKGHYLNVTAATMEDMYERAEFAKQLGSCIVMIDLVIGWTAIQSMARWARKNDMILHLHRAGHGTYTRQRNHGISFRVIAKWLRMAGVDHAHAGTAVGKLEGDPLSVQGYYNVLREAHNPVDLSRGIFFDQPWAGLRKVMPVASGGIHAGQMHQLLDLFGDDAILQFGGGTIGHPAGIQAGATANRVALEAMVKARNEGRDLANEGPDLLEAAARHCLPLKQALDTWRDVTFNYASTDTPDFAVTPSVA</sequence>
<keyword evidence="5 11" id="KW-0460">Magnesium</keyword>
<feature type="binding site" evidence="11">
    <location>
        <position position="312"/>
    </location>
    <ligand>
        <name>substrate</name>
    </ligand>
</feature>
<evidence type="ECO:0000256" key="6">
    <source>
        <dbReference type="ARBA" id="ARBA00023002"/>
    </source>
</evidence>
<keyword evidence="15" id="KW-1185">Reference proteome</keyword>
<evidence type="ECO:0000256" key="11">
    <source>
        <dbReference type="HAMAP-Rule" id="MF_01338"/>
    </source>
</evidence>
<evidence type="ECO:0000256" key="10">
    <source>
        <dbReference type="ARBA" id="ARBA00049469"/>
    </source>
</evidence>
<evidence type="ECO:0000256" key="7">
    <source>
        <dbReference type="ARBA" id="ARBA00023033"/>
    </source>
</evidence>
<comment type="catalytic activity">
    <reaction evidence="10 11">
        <text>2 (2R)-3-phosphoglycerate + 2 H(+) = D-ribulose 1,5-bisphosphate + CO2 + H2O</text>
        <dbReference type="Rhea" id="RHEA:23124"/>
        <dbReference type="ChEBI" id="CHEBI:15377"/>
        <dbReference type="ChEBI" id="CHEBI:15378"/>
        <dbReference type="ChEBI" id="CHEBI:16526"/>
        <dbReference type="ChEBI" id="CHEBI:57870"/>
        <dbReference type="ChEBI" id="CHEBI:58272"/>
        <dbReference type="EC" id="4.1.1.39"/>
    </reaction>
</comment>